<feature type="domain" description="AB hydrolase-1" evidence="1">
    <location>
        <begin position="80"/>
        <end position="209"/>
    </location>
</feature>
<name>A0A4R6SXR6_9SPHI</name>
<protein>
    <submittedName>
        <fullName evidence="2">Alpha/beta hydrolase family protein</fullName>
    </submittedName>
</protein>
<dbReference type="InterPro" id="IPR029058">
    <property type="entry name" value="AB_hydrolase_fold"/>
</dbReference>
<keyword evidence="2" id="KW-0378">Hydrolase</keyword>
<dbReference type="Proteomes" id="UP000295620">
    <property type="component" value="Unassembled WGS sequence"/>
</dbReference>
<accession>A0A4R6SXR6</accession>
<dbReference type="Gene3D" id="3.40.50.1820">
    <property type="entry name" value="alpha/beta hydrolase"/>
    <property type="match status" value="1"/>
</dbReference>
<proteinExistence type="predicted"/>
<dbReference type="AlphaFoldDB" id="A0A4R6SXR6"/>
<reference evidence="2 3" key="1">
    <citation type="submission" date="2019-03" db="EMBL/GenBank/DDBJ databases">
        <title>Genomic Encyclopedia of Archaeal and Bacterial Type Strains, Phase II (KMG-II): from individual species to whole genera.</title>
        <authorList>
            <person name="Goeker M."/>
        </authorList>
    </citation>
    <scope>NUCLEOTIDE SEQUENCE [LARGE SCALE GENOMIC DNA]</scope>
    <source>
        <strain evidence="2 3">DSM 19035</strain>
    </source>
</reference>
<keyword evidence="3" id="KW-1185">Reference proteome</keyword>
<dbReference type="OrthoDB" id="1490177at2"/>
<comment type="caution">
    <text evidence="2">The sequence shown here is derived from an EMBL/GenBank/DDBJ whole genome shotgun (WGS) entry which is preliminary data.</text>
</comment>
<dbReference type="GO" id="GO:0016787">
    <property type="term" value="F:hydrolase activity"/>
    <property type="evidence" value="ECO:0007669"/>
    <property type="project" value="UniProtKB-KW"/>
</dbReference>
<organism evidence="2 3">
    <name type="scientific">Pedobacter metabolipauper</name>
    <dbReference type="NCBI Taxonomy" id="425513"/>
    <lineage>
        <taxon>Bacteria</taxon>
        <taxon>Pseudomonadati</taxon>
        <taxon>Bacteroidota</taxon>
        <taxon>Sphingobacteriia</taxon>
        <taxon>Sphingobacteriales</taxon>
        <taxon>Sphingobacteriaceae</taxon>
        <taxon>Pedobacter</taxon>
    </lineage>
</organism>
<dbReference type="EMBL" id="SNYC01000004">
    <property type="protein sequence ID" value="TDQ10291.1"/>
    <property type="molecule type" value="Genomic_DNA"/>
</dbReference>
<sequence>MKNLRQIVENIKGLGGENPEALQPLLWKLICYSPKMPSRLHQQDLLDAAEYSSFKVYDQYFSKSELRVNCFKWGKGPVKILLTHGWGSKAIDFSELIHTLLQHKEVQVIAFDAPGNGSSEGALSNLILYVESIKQIQLIHGTPDVMIGHSLGGMANIRAIQQMDEYPKLLISIAPLVKLRENFKSSMDSVSISEEAQQTFFSDFEALYGMSTDEFTLDQMFSYEGRVSHHLFYEASDAISPAAYIENFLAQYPSTTAVRYTDTTHARIIIDARVISEIDSKVKTLF</sequence>
<dbReference type="RefSeq" id="WP_133576308.1">
    <property type="nucleotide sequence ID" value="NZ_SNYC01000004.1"/>
</dbReference>
<dbReference type="SUPFAM" id="SSF53474">
    <property type="entry name" value="alpha/beta-Hydrolases"/>
    <property type="match status" value="1"/>
</dbReference>
<evidence type="ECO:0000313" key="3">
    <source>
        <dbReference type="Proteomes" id="UP000295620"/>
    </source>
</evidence>
<evidence type="ECO:0000313" key="2">
    <source>
        <dbReference type="EMBL" id="TDQ10291.1"/>
    </source>
</evidence>
<dbReference type="Pfam" id="PF12697">
    <property type="entry name" value="Abhydrolase_6"/>
    <property type="match status" value="1"/>
</dbReference>
<evidence type="ECO:0000259" key="1">
    <source>
        <dbReference type="Pfam" id="PF12697"/>
    </source>
</evidence>
<dbReference type="PANTHER" id="PTHR46438">
    <property type="entry name" value="ALPHA/BETA-HYDROLASES SUPERFAMILY PROTEIN"/>
    <property type="match status" value="1"/>
</dbReference>
<gene>
    <name evidence="2" type="ORF">ATK78_2457</name>
</gene>
<dbReference type="InterPro" id="IPR000073">
    <property type="entry name" value="AB_hydrolase_1"/>
</dbReference>